<proteinExistence type="predicted"/>
<dbReference type="AlphaFoldDB" id="A0A7Z7FKW3"/>
<protein>
    <submittedName>
        <fullName evidence="1">Uncharacterized protein</fullName>
    </submittedName>
</protein>
<accession>A0A7Z7FKW3</accession>
<organism evidence="1 2">
    <name type="scientific">Paraburkholderia steynii</name>
    <dbReference type="NCBI Taxonomy" id="1245441"/>
    <lineage>
        <taxon>Bacteria</taxon>
        <taxon>Pseudomonadati</taxon>
        <taxon>Pseudomonadota</taxon>
        <taxon>Betaproteobacteria</taxon>
        <taxon>Burkholderiales</taxon>
        <taxon>Burkholderiaceae</taxon>
        <taxon>Paraburkholderia</taxon>
    </lineage>
</organism>
<name>A0A7Z7FKW3_9BURK</name>
<evidence type="ECO:0000313" key="1">
    <source>
        <dbReference type="EMBL" id="SDI38402.1"/>
    </source>
</evidence>
<keyword evidence="2" id="KW-1185">Reference proteome</keyword>
<gene>
    <name evidence="1" type="ORF">SAMN04487926_11610</name>
</gene>
<comment type="caution">
    <text evidence="1">The sequence shown here is derived from an EMBL/GenBank/DDBJ whole genome shotgun (WGS) entry which is preliminary data.</text>
</comment>
<evidence type="ECO:0000313" key="2">
    <source>
        <dbReference type="Proteomes" id="UP000198900"/>
    </source>
</evidence>
<dbReference type="EMBL" id="FNDI01000016">
    <property type="protein sequence ID" value="SDI38402.1"/>
    <property type="molecule type" value="Genomic_DNA"/>
</dbReference>
<reference evidence="1" key="1">
    <citation type="submission" date="2016-10" db="EMBL/GenBank/DDBJ databases">
        <authorList>
            <person name="Varghese N."/>
            <person name="Submissions S."/>
        </authorList>
    </citation>
    <scope>NUCLEOTIDE SEQUENCE [LARGE SCALE GENOMIC DNA]</scope>
    <source>
        <strain evidence="1">YR281</strain>
    </source>
</reference>
<dbReference type="Proteomes" id="UP000198900">
    <property type="component" value="Unassembled WGS sequence"/>
</dbReference>
<sequence length="46" mass="5307">MSKNYFCKIRDVLQFLAEDRNDETDRETLGLNVSLEEIAGLDTQKS</sequence>